<feature type="compositionally biased region" description="Polar residues" evidence="1">
    <location>
        <begin position="71"/>
        <end position="92"/>
    </location>
</feature>
<comment type="caution">
    <text evidence="3">The sequence shown here is derived from an EMBL/GenBank/DDBJ whole genome shotgun (WGS) entry which is preliminary data.</text>
</comment>
<protein>
    <recommendedName>
        <fullName evidence="2">Reverse transcriptase Ty1/copia-type domain-containing protein</fullName>
    </recommendedName>
</protein>
<dbReference type="Pfam" id="PF07727">
    <property type="entry name" value="RVT_2"/>
    <property type="match status" value="1"/>
</dbReference>
<proteinExistence type="predicted"/>
<evidence type="ECO:0000259" key="2">
    <source>
        <dbReference type="Pfam" id="PF07727"/>
    </source>
</evidence>
<name>A0ABQ7VZK1_SOLTU</name>
<keyword evidence="4" id="KW-1185">Reference proteome</keyword>
<reference evidence="3 4" key="1">
    <citation type="journal article" date="2021" name="bioRxiv">
        <title>Chromosome-scale and haplotype-resolved genome assembly of a tetraploid potato cultivar.</title>
        <authorList>
            <person name="Sun H."/>
            <person name="Jiao W.-B."/>
            <person name="Krause K."/>
            <person name="Campoy J.A."/>
            <person name="Goel M."/>
            <person name="Folz-Donahue K."/>
            <person name="Kukat C."/>
            <person name="Huettel B."/>
            <person name="Schneeberger K."/>
        </authorList>
    </citation>
    <scope>NUCLEOTIDE SEQUENCE [LARGE SCALE GENOMIC DNA]</scope>
    <source>
        <strain evidence="3">SolTubOtavaFocal</strain>
        <tissue evidence="3">Leaves</tissue>
    </source>
</reference>
<gene>
    <name evidence="3" type="ORF">KY290_010327</name>
</gene>
<dbReference type="Proteomes" id="UP000826656">
    <property type="component" value="Unassembled WGS sequence"/>
</dbReference>
<evidence type="ECO:0000313" key="4">
    <source>
        <dbReference type="Proteomes" id="UP000826656"/>
    </source>
</evidence>
<organism evidence="3 4">
    <name type="scientific">Solanum tuberosum</name>
    <name type="common">Potato</name>
    <dbReference type="NCBI Taxonomy" id="4113"/>
    <lineage>
        <taxon>Eukaryota</taxon>
        <taxon>Viridiplantae</taxon>
        <taxon>Streptophyta</taxon>
        <taxon>Embryophyta</taxon>
        <taxon>Tracheophyta</taxon>
        <taxon>Spermatophyta</taxon>
        <taxon>Magnoliopsida</taxon>
        <taxon>eudicotyledons</taxon>
        <taxon>Gunneridae</taxon>
        <taxon>Pentapetalae</taxon>
        <taxon>asterids</taxon>
        <taxon>lamiids</taxon>
        <taxon>Solanales</taxon>
        <taxon>Solanaceae</taxon>
        <taxon>Solanoideae</taxon>
        <taxon>Solaneae</taxon>
        <taxon>Solanum</taxon>
    </lineage>
</organism>
<evidence type="ECO:0000256" key="1">
    <source>
        <dbReference type="SAM" id="MobiDB-lite"/>
    </source>
</evidence>
<dbReference type="InterPro" id="IPR013103">
    <property type="entry name" value="RVT_2"/>
</dbReference>
<evidence type="ECO:0000313" key="3">
    <source>
        <dbReference type="EMBL" id="KAH0773190.1"/>
    </source>
</evidence>
<feature type="region of interest" description="Disordered" evidence="1">
    <location>
        <begin position="107"/>
        <end position="133"/>
    </location>
</feature>
<feature type="domain" description="Reverse transcriptase Ty1/copia-type" evidence="2">
    <location>
        <begin position="203"/>
        <end position="253"/>
    </location>
</feature>
<sequence length="253" mass="27286">MFPTLLPTSSPNSTSFPSIFANSKFFTSPVHITHFGGPSKRSSSLILPTRDHISIRSTPTPSISQLPPPNRSLQTPLHQGNTSANSLPSTSSVTPIQLPVVSTLDPSSVAPLERDISSPAPSMQTLSPSNNLQLSPSQSPIINPQTHHMVTRSKTGSLKPRVLPSLTASTCSILSEPTSFSQACKDSRWMQAMSSEFDALVHNKTWTLVPPPPNANIVGNKWVFQIKFCANGSIERFKARLVAQGFSQHPGVD</sequence>
<dbReference type="EMBL" id="JAIVGD010000005">
    <property type="protein sequence ID" value="KAH0773190.1"/>
    <property type="molecule type" value="Genomic_DNA"/>
</dbReference>
<feature type="region of interest" description="Disordered" evidence="1">
    <location>
        <begin position="54"/>
        <end position="92"/>
    </location>
</feature>
<feature type="compositionally biased region" description="Low complexity" evidence="1">
    <location>
        <begin position="55"/>
        <end position="64"/>
    </location>
</feature>
<accession>A0ABQ7VZK1</accession>